<dbReference type="GO" id="GO:0005743">
    <property type="term" value="C:mitochondrial inner membrane"/>
    <property type="evidence" value="ECO:0007669"/>
    <property type="project" value="UniProtKB-ARBA"/>
</dbReference>
<dbReference type="GO" id="GO:0003735">
    <property type="term" value="F:structural constituent of ribosome"/>
    <property type="evidence" value="ECO:0007669"/>
    <property type="project" value="InterPro"/>
</dbReference>
<keyword evidence="3" id="KW-0689">Ribosomal protein</keyword>
<reference evidence="9" key="1">
    <citation type="submission" date="2023-07" db="EMBL/GenBank/DDBJ databases">
        <title>Chromosome-level genome assembly of Artemia franciscana.</title>
        <authorList>
            <person name="Jo E."/>
        </authorList>
    </citation>
    <scope>NUCLEOTIDE SEQUENCE</scope>
    <source>
        <tissue evidence="9">Whole body</tissue>
    </source>
</reference>
<dbReference type="GO" id="GO:1990904">
    <property type="term" value="C:ribonucleoprotein complex"/>
    <property type="evidence" value="ECO:0007669"/>
    <property type="project" value="UniProtKB-KW"/>
</dbReference>
<sequence length="187" mass="21276">MKSCTPAGIQIQVRHFGRSCLTQQQSTINAYPVQLTNRNPRNLERLRIDRKPEGWPLDTPSRAYWHKIFVTETSRYFTAYVQHNNGRIVAQASSKEGSFQKRLLSLKDSIAAETVGKVLAQRLLMMGLAEVHSDFGPEEMQSEKVKKVLKALEESGISLKEPERYMPPAQHRGKPADEKPWDTVLDS</sequence>
<keyword evidence="5" id="KW-0687">Ribonucleoprotein</keyword>
<evidence type="ECO:0000256" key="8">
    <source>
        <dbReference type="SAM" id="MobiDB-lite"/>
    </source>
</evidence>
<dbReference type="PANTHER" id="PTHR12899">
    <property type="entry name" value="39S RIBOSOMAL PROTEIN L18, MITOCHONDRIAL"/>
    <property type="match status" value="1"/>
</dbReference>
<keyword evidence="4" id="KW-0496">Mitochondrion</keyword>
<dbReference type="CDD" id="cd00432">
    <property type="entry name" value="Ribosomal_L18_L5e"/>
    <property type="match status" value="1"/>
</dbReference>
<feature type="region of interest" description="Disordered" evidence="8">
    <location>
        <begin position="159"/>
        <end position="187"/>
    </location>
</feature>
<comment type="similarity">
    <text evidence="2">Belongs to the universal ribosomal protein uL18 family.</text>
</comment>
<dbReference type="InterPro" id="IPR005484">
    <property type="entry name" value="Ribosomal_uL18_bac/plant/anim"/>
</dbReference>
<accession>A0AA88HKB0</accession>
<dbReference type="SUPFAM" id="SSF53137">
    <property type="entry name" value="Translational machinery components"/>
    <property type="match status" value="1"/>
</dbReference>
<dbReference type="AlphaFoldDB" id="A0AA88HKB0"/>
<comment type="subcellular location">
    <subcellularLocation>
        <location evidence="1">Mitochondrion</location>
    </subcellularLocation>
</comment>
<dbReference type="GO" id="GO:0008097">
    <property type="term" value="F:5S rRNA binding"/>
    <property type="evidence" value="ECO:0007669"/>
    <property type="project" value="TreeGrafter"/>
</dbReference>
<name>A0AA88HKB0_ARTSF</name>
<evidence type="ECO:0000256" key="2">
    <source>
        <dbReference type="ARBA" id="ARBA00007116"/>
    </source>
</evidence>
<evidence type="ECO:0000256" key="4">
    <source>
        <dbReference type="ARBA" id="ARBA00023128"/>
    </source>
</evidence>
<evidence type="ECO:0000256" key="5">
    <source>
        <dbReference type="ARBA" id="ARBA00023274"/>
    </source>
</evidence>
<comment type="caution">
    <text evidence="9">The sequence shown here is derived from an EMBL/GenBank/DDBJ whole genome shotgun (WGS) entry which is preliminary data.</text>
</comment>
<evidence type="ECO:0000313" key="9">
    <source>
        <dbReference type="EMBL" id="KAK2710945.1"/>
    </source>
</evidence>
<evidence type="ECO:0000313" key="10">
    <source>
        <dbReference type="Proteomes" id="UP001187531"/>
    </source>
</evidence>
<protein>
    <recommendedName>
        <fullName evidence="6">Large ribosomal subunit protein uL18m</fullName>
    </recommendedName>
    <alternativeName>
        <fullName evidence="7">39S ribosomal protein L18, mitochondrial</fullName>
    </alternativeName>
</protein>
<dbReference type="InterPro" id="IPR036967">
    <property type="entry name" value="Ribosomal_uS11_sf"/>
</dbReference>
<gene>
    <name evidence="9" type="ORF">QYM36_012196</name>
</gene>
<proteinExistence type="inferred from homology"/>
<dbReference type="GO" id="GO:0005840">
    <property type="term" value="C:ribosome"/>
    <property type="evidence" value="ECO:0007669"/>
    <property type="project" value="UniProtKB-KW"/>
</dbReference>
<organism evidence="9 10">
    <name type="scientific">Artemia franciscana</name>
    <name type="common">Brine shrimp</name>
    <name type="synonym">Artemia sanfranciscana</name>
    <dbReference type="NCBI Taxonomy" id="6661"/>
    <lineage>
        <taxon>Eukaryota</taxon>
        <taxon>Metazoa</taxon>
        <taxon>Ecdysozoa</taxon>
        <taxon>Arthropoda</taxon>
        <taxon>Crustacea</taxon>
        <taxon>Branchiopoda</taxon>
        <taxon>Anostraca</taxon>
        <taxon>Artemiidae</taxon>
        <taxon>Artemia</taxon>
    </lineage>
</organism>
<dbReference type="Proteomes" id="UP001187531">
    <property type="component" value="Unassembled WGS sequence"/>
</dbReference>
<dbReference type="PANTHER" id="PTHR12899:SF3">
    <property type="entry name" value="LARGE RIBOSOMAL SUBUNIT PROTEIN UL18M"/>
    <property type="match status" value="1"/>
</dbReference>
<dbReference type="FunFam" id="3.30.420.80:FF:000005">
    <property type="entry name" value="39S ribosomal protein L18, mitochondrial"/>
    <property type="match status" value="1"/>
</dbReference>
<dbReference type="Gene3D" id="3.30.420.80">
    <property type="entry name" value="Ribosomal protein S11"/>
    <property type="match status" value="1"/>
</dbReference>
<dbReference type="EMBL" id="JAVRJZ010000016">
    <property type="protein sequence ID" value="KAK2710945.1"/>
    <property type="molecule type" value="Genomic_DNA"/>
</dbReference>
<keyword evidence="10" id="KW-1185">Reference proteome</keyword>
<evidence type="ECO:0000256" key="7">
    <source>
        <dbReference type="ARBA" id="ARBA00082661"/>
    </source>
</evidence>
<dbReference type="InterPro" id="IPR057268">
    <property type="entry name" value="Ribosomal_L18"/>
</dbReference>
<evidence type="ECO:0000256" key="6">
    <source>
        <dbReference type="ARBA" id="ARBA00069051"/>
    </source>
</evidence>
<evidence type="ECO:0000256" key="1">
    <source>
        <dbReference type="ARBA" id="ARBA00004173"/>
    </source>
</evidence>
<dbReference type="GO" id="GO:0006412">
    <property type="term" value="P:translation"/>
    <property type="evidence" value="ECO:0007669"/>
    <property type="project" value="InterPro"/>
</dbReference>
<evidence type="ECO:0000256" key="3">
    <source>
        <dbReference type="ARBA" id="ARBA00022980"/>
    </source>
</evidence>